<dbReference type="AlphaFoldDB" id="A0A1Z5HR54"/>
<dbReference type="InterPro" id="IPR013216">
    <property type="entry name" value="Methyltransf_11"/>
</dbReference>
<evidence type="ECO:0000313" key="3">
    <source>
        <dbReference type="Proteomes" id="UP000197032"/>
    </source>
</evidence>
<dbReference type="PANTHER" id="PTHR45036">
    <property type="entry name" value="METHYLTRANSFERASE LIKE 7B"/>
    <property type="match status" value="1"/>
</dbReference>
<dbReference type="Pfam" id="PF08241">
    <property type="entry name" value="Methyltransf_11"/>
    <property type="match status" value="1"/>
</dbReference>
<dbReference type="CDD" id="cd02440">
    <property type="entry name" value="AdoMet_MTases"/>
    <property type="match status" value="1"/>
</dbReference>
<keyword evidence="2" id="KW-0489">Methyltransferase</keyword>
<evidence type="ECO:0000313" key="2">
    <source>
        <dbReference type="EMBL" id="GAW91801.1"/>
    </source>
</evidence>
<organism evidence="2 3">
    <name type="scientific">Calderihabitans maritimus</name>
    <dbReference type="NCBI Taxonomy" id="1246530"/>
    <lineage>
        <taxon>Bacteria</taxon>
        <taxon>Bacillati</taxon>
        <taxon>Bacillota</taxon>
        <taxon>Clostridia</taxon>
        <taxon>Neomoorellales</taxon>
        <taxon>Calderihabitantaceae</taxon>
        <taxon>Calderihabitans</taxon>
    </lineage>
</organism>
<keyword evidence="2" id="KW-0808">Transferase</keyword>
<accession>A0A1Z5HR54</accession>
<evidence type="ECO:0000259" key="1">
    <source>
        <dbReference type="Pfam" id="PF08241"/>
    </source>
</evidence>
<dbReference type="GO" id="GO:0008757">
    <property type="term" value="F:S-adenosylmethionine-dependent methyltransferase activity"/>
    <property type="evidence" value="ECO:0007669"/>
    <property type="project" value="InterPro"/>
</dbReference>
<name>A0A1Z5HR54_9FIRM</name>
<protein>
    <submittedName>
        <fullName evidence="2">Methyltransferase type 11</fullName>
    </submittedName>
</protein>
<dbReference type="Gene3D" id="3.40.50.150">
    <property type="entry name" value="Vaccinia Virus protein VP39"/>
    <property type="match status" value="1"/>
</dbReference>
<keyword evidence="3" id="KW-1185">Reference proteome</keyword>
<dbReference type="Proteomes" id="UP000197032">
    <property type="component" value="Unassembled WGS sequence"/>
</dbReference>
<dbReference type="InterPro" id="IPR052356">
    <property type="entry name" value="Thiol_S-MT"/>
</dbReference>
<dbReference type="GO" id="GO:0032259">
    <property type="term" value="P:methylation"/>
    <property type="evidence" value="ECO:0007669"/>
    <property type="project" value="UniProtKB-KW"/>
</dbReference>
<dbReference type="PANTHER" id="PTHR45036:SF1">
    <property type="entry name" value="METHYLTRANSFERASE LIKE 7A"/>
    <property type="match status" value="1"/>
</dbReference>
<gene>
    <name evidence="2" type="ORF">KKC1_09610</name>
</gene>
<dbReference type="EMBL" id="BDGJ01000033">
    <property type="protein sequence ID" value="GAW91801.1"/>
    <property type="molecule type" value="Genomic_DNA"/>
</dbReference>
<comment type="caution">
    <text evidence="2">The sequence shown here is derived from an EMBL/GenBank/DDBJ whole genome shotgun (WGS) entry which is preliminary data.</text>
</comment>
<feature type="domain" description="Methyltransferase type 11" evidence="1">
    <location>
        <begin position="49"/>
        <end position="143"/>
    </location>
</feature>
<reference evidence="3" key="1">
    <citation type="journal article" date="2017" name="Appl. Environ. Microbiol.">
        <title>Genomic analysis of Calderihabitans maritimus KKC1, a thermophilic hydrogenogenic carboxydotrophic bacterium isolated from marine sediment.</title>
        <authorList>
            <person name="Omae K."/>
            <person name="Yoneda Y."/>
            <person name="Fukuyama Y."/>
            <person name="Yoshida T."/>
            <person name="Sako Y."/>
        </authorList>
    </citation>
    <scope>NUCLEOTIDE SEQUENCE [LARGE SCALE GENOMIC DNA]</scope>
    <source>
        <strain evidence="3">KKC1</strain>
    </source>
</reference>
<dbReference type="RefSeq" id="WP_238134197.1">
    <property type="nucleotide sequence ID" value="NZ_BDGJ01000033.1"/>
</dbReference>
<sequence length="210" mass="24341">MKINSLTEKVKRKYNRFALIYDLLETPMETMMLNKWRAEVWQKARGKVLEVGVGTGRNMHFYPENIHVTAIDFSEQMLKRAERRRHQLGLEVDLLLMDVQELDFPDNTFDTAVATCVFCTVPDPVKGLAEVRRVVKPEGKIILLEHVRSCRPFWGRTMDWLDPIVYGLIGTHINRDTVRNVEKAGLQIHSIKQLWRDILLQIEASPGKTS</sequence>
<proteinExistence type="predicted"/>
<dbReference type="SUPFAM" id="SSF53335">
    <property type="entry name" value="S-adenosyl-L-methionine-dependent methyltransferases"/>
    <property type="match status" value="1"/>
</dbReference>
<dbReference type="InterPro" id="IPR029063">
    <property type="entry name" value="SAM-dependent_MTases_sf"/>
</dbReference>